<reference evidence="5" key="2">
    <citation type="submission" date="2021-11" db="EMBL/GenBank/DDBJ databases">
        <authorList>
            <consortium name="Genoscope - CEA"/>
            <person name="William W."/>
        </authorList>
    </citation>
    <scope>NUCLEOTIDE SEQUENCE</scope>
</reference>
<dbReference type="Pfam" id="PF13428">
    <property type="entry name" value="TPR_14"/>
    <property type="match status" value="1"/>
</dbReference>
<dbReference type="PANTHER" id="PTHR16193">
    <property type="entry name" value="TETRATRICOPEPTIDE REPEAT PROTEIN 27"/>
    <property type="match status" value="1"/>
</dbReference>
<evidence type="ECO:0000256" key="1">
    <source>
        <dbReference type="ARBA" id="ARBA00022737"/>
    </source>
</evidence>
<sequence length="836" mass="91024">MQDSSSDDELFGVGLGDLSVAVDDDSAADVAEPSAADLETFRAVELACLEGRRITHEAGAALSVASGWYAKISEGAYGAVIRDPLLKVVIERPPLKVSAIADRCQALMTRRGGQARARAELTAAGAACLRLYQQANYSGPLPSDETLQLVAGYAPKLLDVGGDAPSPFVAAPGALTLALALFEAANDGAASWWLVRAKTLHARCLVTGSHRVCGTFIESVNKHAEAARRWLAGASADTRALLELEIGLAEHFLDEPGRGRVRFREAANIAQLNLTLEGSMGKRTKFQVDSKPQLRVAEATSSDGTTTKVPVPESSELNEDSVLLEDVAFDDQKRRANVQDPRRAALTSCVALALCLDVRNTNPDDGLTNDQMRPYVAFALASPVDWLVHSAALLQRCRIEAHSVYSADRAALQLEVLANQHVSQKPGDASPQDRIAFASTVDYPSRWELDGEVAHAMARLGAFVSAAERFKKIHEWDLVIELYAAAGRREDALEVLNRELEQKPDHPRLLCALGDLRDDATLHERAWTKSECRDWRAARSLARRHMNKGRWSEACAWYDETVKIRPQASQSWFDLGCCRMRLADVSDEKAQLGKAARAFSRCVQHEPDCGDAWANLAACRLRSGQAAMAKNALDRAVATRPEDWRLWENLSRCCCMLRRTQEAMVAINRLLDLSMVSKRPVGAILDVILRVMELVDEESDESFNSQRAREVLDELCLRLDTEAPAGADRASATLWSALAERADDVITCRVRRAKAVRAYLNAEGLEREEKLLEGLSNAALALSQSMDAATAKERASTALLLRSVAARVGAASCEWAARDERVGAITGAADGLEAAA</sequence>
<reference evidence="4" key="1">
    <citation type="submission" date="2021-01" db="EMBL/GenBank/DDBJ databases">
        <authorList>
            <person name="Corre E."/>
            <person name="Pelletier E."/>
            <person name="Niang G."/>
            <person name="Scheremetjew M."/>
            <person name="Finn R."/>
            <person name="Kale V."/>
            <person name="Holt S."/>
            <person name="Cochrane G."/>
            <person name="Meng A."/>
            <person name="Brown T."/>
            <person name="Cohen L."/>
        </authorList>
    </citation>
    <scope>NUCLEOTIDE SEQUENCE</scope>
    <source>
        <strain evidence="4">CCMP1756</strain>
    </source>
</reference>
<evidence type="ECO:0000313" key="4">
    <source>
        <dbReference type="EMBL" id="CAE0684644.1"/>
    </source>
</evidence>
<feature type="region of interest" description="Disordered" evidence="3">
    <location>
        <begin position="291"/>
        <end position="315"/>
    </location>
</feature>
<dbReference type="Proteomes" id="UP000789595">
    <property type="component" value="Unassembled WGS sequence"/>
</dbReference>
<organism evidence="4">
    <name type="scientific">Pelagomonas calceolata</name>
    <dbReference type="NCBI Taxonomy" id="35677"/>
    <lineage>
        <taxon>Eukaryota</taxon>
        <taxon>Sar</taxon>
        <taxon>Stramenopiles</taxon>
        <taxon>Ochrophyta</taxon>
        <taxon>Pelagophyceae</taxon>
        <taxon>Pelagomonadales</taxon>
        <taxon>Pelagomonadaceae</taxon>
        <taxon>Pelagomonas</taxon>
    </lineage>
</organism>
<proteinExistence type="predicted"/>
<dbReference type="AlphaFoldDB" id="A0A7S3ZJ81"/>
<dbReference type="Pfam" id="PF14559">
    <property type="entry name" value="TPR_19"/>
    <property type="match status" value="1"/>
</dbReference>
<dbReference type="InterPro" id="IPR044244">
    <property type="entry name" value="TTC27/Emw1"/>
</dbReference>
<name>A0A7S3ZJ81_9STRA</name>
<dbReference type="SMART" id="SM00028">
    <property type="entry name" value="TPR"/>
    <property type="match status" value="4"/>
</dbReference>
<evidence type="ECO:0000313" key="6">
    <source>
        <dbReference type="Proteomes" id="UP000789595"/>
    </source>
</evidence>
<protein>
    <submittedName>
        <fullName evidence="4">Uncharacterized protein</fullName>
    </submittedName>
</protein>
<dbReference type="EMBL" id="HBIW01000097">
    <property type="protein sequence ID" value="CAE0684644.1"/>
    <property type="molecule type" value="Transcribed_RNA"/>
</dbReference>
<dbReference type="Gene3D" id="1.25.40.10">
    <property type="entry name" value="Tetratricopeptide repeat domain"/>
    <property type="match status" value="2"/>
</dbReference>
<dbReference type="PANTHER" id="PTHR16193:SF0">
    <property type="entry name" value="TETRATRICOPEPTIDE REPEAT PROTEIN 27"/>
    <property type="match status" value="1"/>
</dbReference>
<gene>
    <name evidence="4" type="ORF">PCAL00307_LOCUS78</name>
    <name evidence="5" type="ORF">PECAL_4P03820</name>
</gene>
<feature type="compositionally biased region" description="Polar residues" evidence="3">
    <location>
        <begin position="299"/>
        <end position="308"/>
    </location>
</feature>
<keyword evidence="6" id="KW-1185">Reference proteome</keyword>
<keyword evidence="1" id="KW-0677">Repeat</keyword>
<dbReference type="SUPFAM" id="SSF48452">
    <property type="entry name" value="TPR-like"/>
    <property type="match status" value="1"/>
</dbReference>
<evidence type="ECO:0000256" key="2">
    <source>
        <dbReference type="ARBA" id="ARBA00022803"/>
    </source>
</evidence>
<accession>A0A7S3ZJ81</accession>
<dbReference type="InterPro" id="IPR019734">
    <property type="entry name" value="TPR_rpt"/>
</dbReference>
<dbReference type="OrthoDB" id="1936594at2759"/>
<evidence type="ECO:0000256" key="3">
    <source>
        <dbReference type="SAM" id="MobiDB-lite"/>
    </source>
</evidence>
<dbReference type="InterPro" id="IPR011990">
    <property type="entry name" value="TPR-like_helical_dom_sf"/>
</dbReference>
<keyword evidence="2" id="KW-0802">TPR repeat</keyword>
<dbReference type="EMBL" id="CAKKNE010000004">
    <property type="protein sequence ID" value="CAH0373202.1"/>
    <property type="molecule type" value="Genomic_DNA"/>
</dbReference>
<evidence type="ECO:0000313" key="5">
    <source>
        <dbReference type="EMBL" id="CAH0373202.1"/>
    </source>
</evidence>